<dbReference type="Pfam" id="PF03820">
    <property type="entry name" value="SFXNs"/>
    <property type="match status" value="1"/>
</dbReference>
<evidence type="ECO:0000256" key="10">
    <source>
        <dbReference type="ARBA" id="ARBA00022970"/>
    </source>
</evidence>
<dbReference type="GO" id="GO:0006865">
    <property type="term" value="P:amino acid transport"/>
    <property type="evidence" value="ECO:0007669"/>
    <property type="project" value="UniProtKB-KW"/>
</dbReference>
<evidence type="ECO:0000313" key="19">
    <source>
        <dbReference type="Ensembl" id="ENSLCNP00005015651.1"/>
    </source>
</evidence>
<evidence type="ECO:0000256" key="3">
    <source>
        <dbReference type="ARBA" id="ARBA00004541"/>
    </source>
</evidence>
<dbReference type="PROSITE" id="PS51511">
    <property type="entry name" value="FIP_RBD"/>
    <property type="match status" value="1"/>
</dbReference>
<gene>
    <name evidence="19" type="primary">SFXN5</name>
</gene>
<dbReference type="Ensembl" id="ENSLCNT00005017504.1">
    <property type="protein sequence ID" value="ENSLCNP00005015651.1"/>
    <property type="gene ID" value="ENSLCNG00005010253.1"/>
</dbReference>
<dbReference type="NCBIfam" id="TIGR00798">
    <property type="entry name" value="mtc"/>
    <property type="match status" value="1"/>
</dbReference>
<evidence type="ECO:0000259" key="17">
    <source>
        <dbReference type="PROSITE" id="PS50004"/>
    </source>
</evidence>
<feature type="transmembrane region" description="Helical" evidence="16">
    <location>
        <begin position="886"/>
        <end position="910"/>
    </location>
</feature>
<dbReference type="PANTHER" id="PTHR15746:SF14">
    <property type="entry name" value="RAB11 FAMILY-INTERACTING PROTEIN 5"/>
    <property type="match status" value="1"/>
</dbReference>
<keyword evidence="7 16" id="KW-0812">Transmembrane</keyword>
<evidence type="ECO:0000256" key="6">
    <source>
        <dbReference type="ARBA" id="ARBA00022553"/>
    </source>
</evidence>
<protein>
    <submittedName>
        <fullName evidence="19">Sideroflexin 5</fullName>
    </submittedName>
</protein>
<dbReference type="SUPFAM" id="SSF49562">
    <property type="entry name" value="C2 domain (Calcium/lipid-binding domain, CaLB)"/>
    <property type="match status" value="1"/>
</dbReference>
<dbReference type="GO" id="GO:0045055">
    <property type="term" value="P:regulated exocytosis"/>
    <property type="evidence" value="ECO:0007669"/>
    <property type="project" value="TreeGrafter"/>
</dbReference>
<keyword evidence="8" id="KW-0967">Endosome</keyword>
<feature type="compositionally biased region" description="Low complexity" evidence="15">
    <location>
        <begin position="357"/>
        <end position="374"/>
    </location>
</feature>
<evidence type="ECO:0000256" key="5">
    <source>
        <dbReference type="ARBA" id="ARBA00022448"/>
    </source>
</evidence>
<dbReference type="GO" id="GO:0010817">
    <property type="term" value="P:regulation of hormone levels"/>
    <property type="evidence" value="ECO:0007669"/>
    <property type="project" value="UniProtKB-ARBA"/>
</dbReference>
<keyword evidence="13 16" id="KW-0472">Membrane</keyword>
<feature type="domain" description="C2" evidence="17">
    <location>
        <begin position="5"/>
        <end position="146"/>
    </location>
</feature>
<evidence type="ECO:0000256" key="13">
    <source>
        <dbReference type="ARBA" id="ARBA00023136"/>
    </source>
</evidence>
<dbReference type="GO" id="GO:0030141">
    <property type="term" value="C:secretory granule"/>
    <property type="evidence" value="ECO:0007669"/>
    <property type="project" value="TreeGrafter"/>
</dbReference>
<dbReference type="PROSITE" id="PS50004">
    <property type="entry name" value="C2"/>
    <property type="match status" value="1"/>
</dbReference>
<dbReference type="GO" id="GO:0015031">
    <property type="term" value="P:protein transport"/>
    <property type="evidence" value="ECO:0007669"/>
    <property type="project" value="UniProtKB-KW"/>
</dbReference>
<feature type="region of interest" description="Disordered" evidence="15">
    <location>
        <begin position="269"/>
        <end position="316"/>
    </location>
</feature>
<evidence type="ECO:0000256" key="1">
    <source>
        <dbReference type="ARBA" id="ARBA00004172"/>
    </source>
</evidence>
<dbReference type="AlphaFoldDB" id="A0A667GK61"/>
<dbReference type="FunFam" id="2.60.40.150:FF:000077">
    <property type="entry name" value="rab11 family-interacting protein 1 isoform X1"/>
    <property type="match status" value="1"/>
</dbReference>
<feature type="domain" description="FIP-RBD" evidence="18">
    <location>
        <begin position="586"/>
        <end position="648"/>
    </location>
</feature>
<feature type="transmembrane region" description="Helical" evidence="16">
    <location>
        <begin position="857"/>
        <end position="874"/>
    </location>
</feature>
<evidence type="ECO:0000256" key="11">
    <source>
        <dbReference type="ARBA" id="ARBA00022989"/>
    </source>
</evidence>
<proteinExistence type="inferred from homology"/>
<feature type="transmembrane region" description="Helical" evidence="16">
    <location>
        <begin position="766"/>
        <end position="785"/>
    </location>
</feature>
<keyword evidence="10" id="KW-0029">Amino-acid transport</keyword>
<dbReference type="InterPro" id="IPR035892">
    <property type="entry name" value="C2_domain_sf"/>
</dbReference>
<feature type="compositionally biased region" description="Basic and acidic residues" evidence="15">
    <location>
        <begin position="375"/>
        <end position="387"/>
    </location>
</feature>
<organism evidence="19 20">
    <name type="scientific">Lynx canadensis</name>
    <name type="common">Canada lynx</name>
    <name type="synonym">Felis canadensis</name>
    <dbReference type="NCBI Taxonomy" id="61383"/>
    <lineage>
        <taxon>Eukaryota</taxon>
        <taxon>Metazoa</taxon>
        <taxon>Chordata</taxon>
        <taxon>Craniata</taxon>
        <taxon>Vertebrata</taxon>
        <taxon>Euteleostomi</taxon>
        <taxon>Mammalia</taxon>
        <taxon>Eutheria</taxon>
        <taxon>Laurasiatheria</taxon>
        <taxon>Carnivora</taxon>
        <taxon>Feliformia</taxon>
        <taxon>Felidae</taxon>
        <taxon>Felinae</taxon>
        <taxon>Lynx</taxon>
    </lineage>
</organism>
<feature type="compositionally biased region" description="Basic and acidic residues" evidence="15">
    <location>
        <begin position="420"/>
        <end position="430"/>
    </location>
</feature>
<dbReference type="InterPro" id="IPR037789">
    <property type="entry name" value="FIP_classI"/>
</dbReference>
<keyword evidence="5" id="KW-0813">Transport</keyword>
<keyword evidence="14" id="KW-0968">Cytoplasmic vesicle</keyword>
<dbReference type="InterPro" id="IPR000008">
    <property type="entry name" value="C2_dom"/>
</dbReference>
<comment type="subcellular location">
    <subcellularLocation>
        <location evidence="3">Cytoplasmic vesicle</location>
    </subcellularLocation>
    <subcellularLocation>
        <location evidence="2">Mitochondrion membrane</location>
        <topology evidence="2">Multi-pass membrane protein</topology>
    </subcellularLocation>
    <subcellularLocation>
        <location evidence="1">Recycling endosome</location>
    </subcellularLocation>
</comment>
<evidence type="ECO:0000256" key="2">
    <source>
        <dbReference type="ARBA" id="ARBA00004225"/>
    </source>
</evidence>
<feature type="compositionally biased region" description="Polar residues" evidence="15">
    <location>
        <begin position="277"/>
        <end position="286"/>
    </location>
</feature>
<dbReference type="SMART" id="SM00239">
    <property type="entry name" value="C2"/>
    <property type="match status" value="1"/>
</dbReference>
<dbReference type="Proteomes" id="UP000472241">
    <property type="component" value="Unplaced"/>
</dbReference>
<keyword evidence="20" id="KW-1185">Reference proteome</keyword>
<keyword evidence="9" id="KW-0653">Protein transport</keyword>
<evidence type="ECO:0000256" key="15">
    <source>
        <dbReference type="SAM" id="MobiDB-lite"/>
    </source>
</evidence>
<reference evidence="19" key="1">
    <citation type="submission" date="2025-08" db="UniProtKB">
        <authorList>
            <consortium name="Ensembl"/>
        </authorList>
    </citation>
    <scope>IDENTIFICATION</scope>
</reference>
<evidence type="ECO:0000259" key="18">
    <source>
        <dbReference type="PROSITE" id="PS51511"/>
    </source>
</evidence>
<evidence type="ECO:0000313" key="20">
    <source>
        <dbReference type="Proteomes" id="UP000472241"/>
    </source>
</evidence>
<dbReference type="PANTHER" id="PTHR15746">
    <property type="entry name" value="RAB11-RELATED"/>
    <property type="match status" value="1"/>
</dbReference>
<evidence type="ECO:0000256" key="7">
    <source>
        <dbReference type="ARBA" id="ARBA00022692"/>
    </source>
</evidence>
<dbReference type="GO" id="GO:0031267">
    <property type="term" value="F:small GTPase binding"/>
    <property type="evidence" value="ECO:0007669"/>
    <property type="project" value="InterPro"/>
</dbReference>
<reference evidence="19" key="2">
    <citation type="submission" date="2025-09" db="UniProtKB">
        <authorList>
            <consortium name="Ensembl"/>
        </authorList>
    </citation>
    <scope>IDENTIFICATION</scope>
</reference>
<dbReference type="InterPro" id="IPR019018">
    <property type="entry name" value="Rab-bd_FIP-RBD"/>
</dbReference>
<evidence type="ECO:0000256" key="9">
    <source>
        <dbReference type="ARBA" id="ARBA00022927"/>
    </source>
</evidence>
<evidence type="ECO:0000256" key="16">
    <source>
        <dbReference type="SAM" id="Phobius"/>
    </source>
</evidence>
<feature type="transmembrane region" description="Helical" evidence="16">
    <location>
        <begin position="797"/>
        <end position="818"/>
    </location>
</feature>
<evidence type="ECO:0000256" key="4">
    <source>
        <dbReference type="ARBA" id="ARBA00005974"/>
    </source>
</evidence>
<dbReference type="InterPro" id="IPR004686">
    <property type="entry name" value="Mtc"/>
</dbReference>
<evidence type="ECO:0000256" key="14">
    <source>
        <dbReference type="ARBA" id="ARBA00023329"/>
    </source>
</evidence>
<dbReference type="Gene3D" id="1.20.5.2440">
    <property type="match status" value="1"/>
</dbReference>
<accession>A0A667GK61</accession>
<evidence type="ECO:0000256" key="8">
    <source>
        <dbReference type="ARBA" id="ARBA00022753"/>
    </source>
</evidence>
<evidence type="ECO:0000256" key="12">
    <source>
        <dbReference type="ARBA" id="ARBA00023128"/>
    </source>
</evidence>
<feature type="compositionally biased region" description="Basic and acidic residues" evidence="15">
    <location>
        <begin position="447"/>
        <end position="460"/>
    </location>
</feature>
<keyword evidence="11 16" id="KW-1133">Transmembrane helix</keyword>
<dbReference type="GO" id="GO:0005769">
    <property type="term" value="C:early endosome"/>
    <property type="evidence" value="ECO:0007669"/>
    <property type="project" value="TreeGrafter"/>
</dbReference>
<dbReference type="GO" id="GO:0031966">
    <property type="term" value="C:mitochondrial membrane"/>
    <property type="evidence" value="ECO:0007669"/>
    <property type="project" value="UniProtKB-SubCell"/>
</dbReference>
<keyword evidence="12" id="KW-0496">Mitochondrion</keyword>
<dbReference type="Gene3D" id="2.60.40.150">
    <property type="entry name" value="C2 domain"/>
    <property type="match status" value="1"/>
</dbReference>
<sequence>MALVRDAEPAAGPSRWLPTHVQVTVLRARGLRGKSSGAGSTSDAYTVIQVGREKYSTSVVEKTPGCPEWREECSFELPPGALDGLLRAQEADAGPAPWAAGSAAACELVLTTMHRSLIGVDKFLGQATVALDEVFGAGRAQHTQWYKLHSKAGKKEKERGEIQVTIQFTRNNLSASMFDLSMKDKPRSPFSKIKDKMKGKKKYELESASAILPSSALEDPELGSLGKMGKAKGFFLRNKLRKSSLTQSNTSLGSDSTLSSASGSLAYQGPGAELLTRSPSRSSWLSTEGGRDATQSPKLLTHKRTYSDEASQMRAAPPRSLLDLQGHLEAASRSSLCVNGSHIYNEEPQAPLRHRSSISGPFPPSSSLHSMSSRPAEEGTRPADDPVGRGSRSTSSSEVLPGQEELSSQAKVLATGANRSGEEEGARLPEGKPVQVATPMVASSEAVAEKEGARKEERKPRMGLFHHHHQGLSRSELGRRGSLGEKGGPTLGASPHHSSSGEEKAKSSWFGFREAKEPTQKPSPHPVKPLSAAPVEGSPDRKQPRSSLSTALSSGLEKLKTVTSGSVQPVAPAPHVGQTVDAKRLKDSGVLDQSAKYYHLTHDELIGLLLQRERELSQRDEHVQELESYIDRLLTSFYGRFRHFLDIIDPRTLFVTERRLREAVQLLEDYKHGTLRPGVTNEQLWSAQKIKQAILHPDTNEKIFMPFRMSGYIPFGTPIVVGLLLPNQTLASTVFWQWLNQSHNACVNYANRNATKPSPASKFIQGYLGAVISAVSIAVGLNVLVQKANKFTPATRLLVQRFVPFPAVASANICNVVLMRYGELEEGIDVLDGDGNLVGSSKIAARHALLETALTRVVLPMPILVLPPIVMSMLEKTALLQARPRLLLPVQSLVCLAAFGLALPLAISLFPQMSEIETSQLEPEIARATSSRTVVYNKGL</sequence>
<comment type="similarity">
    <text evidence="4">Belongs to the sideroflexin family.</text>
</comment>
<feature type="region of interest" description="Disordered" evidence="15">
    <location>
        <begin position="353"/>
        <end position="554"/>
    </location>
</feature>
<dbReference type="GO" id="GO:0055037">
    <property type="term" value="C:recycling endosome"/>
    <property type="evidence" value="ECO:0007669"/>
    <property type="project" value="UniProtKB-SubCell"/>
</dbReference>
<dbReference type="Pfam" id="PF00168">
    <property type="entry name" value="C2"/>
    <property type="match status" value="1"/>
</dbReference>
<dbReference type="GO" id="GO:0015075">
    <property type="term" value="F:monoatomic ion transmembrane transporter activity"/>
    <property type="evidence" value="ECO:0007669"/>
    <property type="project" value="InterPro"/>
</dbReference>
<name>A0A667GK61_LYNCA</name>
<dbReference type="GO" id="GO:0045335">
    <property type="term" value="C:phagocytic vesicle"/>
    <property type="evidence" value="ECO:0007669"/>
    <property type="project" value="TreeGrafter"/>
</dbReference>
<keyword evidence="6" id="KW-0597">Phosphoprotein</keyword>